<evidence type="ECO:0000313" key="2">
    <source>
        <dbReference type="Proteomes" id="UP000325315"/>
    </source>
</evidence>
<name>A0A5B6VIB2_9ROSI</name>
<accession>A0A5B6VIB2</accession>
<dbReference type="AlphaFoldDB" id="A0A5B6VIB2"/>
<dbReference type="Proteomes" id="UP000325315">
    <property type="component" value="Unassembled WGS sequence"/>
</dbReference>
<dbReference type="PANTHER" id="PTHR33116">
    <property type="entry name" value="REVERSE TRANSCRIPTASE ZINC-BINDING DOMAIN-CONTAINING PROTEIN-RELATED-RELATED"/>
    <property type="match status" value="1"/>
</dbReference>
<protein>
    <submittedName>
        <fullName evidence="1">Retrovirus-related Pol polyprotein LINE-1</fullName>
    </submittedName>
</protein>
<keyword evidence="2" id="KW-1185">Reference proteome</keyword>
<reference evidence="2" key="1">
    <citation type="journal article" date="2019" name="Plant Biotechnol. J.">
        <title>Genome sequencing of the Australian wild diploid species Gossypium australe highlights disease resistance and delayed gland morphogenesis.</title>
        <authorList>
            <person name="Cai Y."/>
            <person name="Cai X."/>
            <person name="Wang Q."/>
            <person name="Wang P."/>
            <person name="Zhang Y."/>
            <person name="Cai C."/>
            <person name="Xu Y."/>
            <person name="Wang K."/>
            <person name="Zhou Z."/>
            <person name="Wang C."/>
            <person name="Geng S."/>
            <person name="Li B."/>
            <person name="Dong Q."/>
            <person name="Hou Y."/>
            <person name="Wang H."/>
            <person name="Ai P."/>
            <person name="Liu Z."/>
            <person name="Yi F."/>
            <person name="Sun M."/>
            <person name="An G."/>
            <person name="Cheng J."/>
            <person name="Zhang Y."/>
            <person name="Shi Q."/>
            <person name="Xie Y."/>
            <person name="Shi X."/>
            <person name="Chang Y."/>
            <person name="Huang F."/>
            <person name="Chen Y."/>
            <person name="Hong S."/>
            <person name="Mi L."/>
            <person name="Sun Q."/>
            <person name="Zhang L."/>
            <person name="Zhou B."/>
            <person name="Peng R."/>
            <person name="Zhang X."/>
            <person name="Liu F."/>
        </authorList>
    </citation>
    <scope>NUCLEOTIDE SEQUENCE [LARGE SCALE GENOMIC DNA]</scope>
    <source>
        <strain evidence="2">cv. PA1801</strain>
    </source>
</reference>
<dbReference type="EMBL" id="SMMG02000006">
    <property type="protein sequence ID" value="KAA3468778.1"/>
    <property type="molecule type" value="Genomic_DNA"/>
</dbReference>
<evidence type="ECO:0000313" key="1">
    <source>
        <dbReference type="EMBL" id="KAA3468778.1"/>
    </source>
</evidence>
<organism evidence="1 2">
    <name type="scientific">Gossypium australe</name>
    <dbReference type="NCBI Taxonomy" id="47621"/>
    <lineage>
        <taxon>Eukaryota</taxon>
        <taxon>Viridiplantae</taxon>
        <taxon>Streptophyta</taxon>
        <taxon>Embryophyta</taxon>
        <taxon>Tracheophyta</taxon>
        <taxon>Spermatophyta</taxon>
        <taxon>Magnoliopsida</taxon>
        <taxon>eudicotyledons</taxon>
        <taxon>Gunneridae</taxon>
        <taxon>Pentapetalae</taxon>
        <taxon>rosids</taxon>
        <taxon>malvids</taxon>
        <taxon>Malvales</taxon>
        <taxon>Malvaceae</taxon>
        <taxon>Malvoideae</taxon>
        <taxon>Gossypium</taxon>
    </lineage>
</organism>
<sequence length="288" mass="32980">MAIKSDLEKAYDRVSWDFIEVSLVAAGIPEKIKKRCPLSPYLFVLCKEWLGHLIRSEMSAGRWRPIRLSRSGPALSHLFFTDDLQSRDGSSSFIEKILRRFCDFYGHKISARKSNMFFSKNVDSSIGDQISQLFGFQKVLNLGSYLGVHLLHDRVTKSTLDFVIEKVRCKLQNWDARKLSFAGCVTLAQSVLLAIPNYFMQSLAISKGVCDEIEMIARQFIWGGFVDNPKSALVSWDSICQLRSHGGLGFRHLQDHNNSFLMKIRFNLVSRKDALWVRVLRSTYGWKS</sequence>
<dbReference type="PANTHER" id="PTHR33116:SF86">
    <property type="entry name" value="REVERSE TRANSCRIPTASE DOMAIN-CONTAINING PROTEIN"/>
    <property type="match status" value="1"/>
</dbReference>
<dbReference type="OrthoDB" id="1302412at2759"/>
<gene>
    <name evidence="1" type="ORF">EPI10_014637</name>
</gene>
<proteinExistence type="predicted"/>
<comment type="caution">
    <text evidence="1">The sequence shown here is derived from an EMBL/GenBank/DDBJ whole genome shotgun (WGS) entry which is preliminary data.</text>
</comment>